<feature type="signal peptide" evidence="2">
    <location>
        <begin position="1"/>
        <end position="29"/>
    </location>
</feature>
<dbReference type="SUPFAM" id="SSF74853">
    <property type="entry name" value="Lamin A/C globular tail domain"/>
    <property type="match status" value="1"/>
</dbReference>
<dbReference type="RefSeq" id="WP_248204225.1">
    <property type="nucleotide sequence ID" value="NZ_JALNMH010000001.1"/>
</dbReference>
<name>A0ABT0GDV9_9GAMM</name>
<dbReference type="SUPFAM" id="SSF141072">
    <property type="entry name" value="CalX-like"/>
    <property type="match status" value="1"/>
</dbReference>
<evidence type="ECO:0000313" key="4">
    <source>
        <dbReference type="EMBL" id="MCK7592200.1"/>
    </source>
</evidence>
<dbReference type="Proteomes" id="UP001431449">
    <property type="component" value="Unassembled WGS sequence"/>
</dbReference>
<dbReference type="Gene3D" id="2.60.40.2030">
    <property type="match status" value="1"/>
</dbReference>
<evidence type="ECO:0000259" key="3">
    <source>
        <dbReference type="PROSITE" id="PS51841"/>
    </source>
</evidence>
<protein>
    <submittedName>
        <fullName evidence="4">Lamin tail domain-containing protein</fullName>
    </submittedName>
</protein>
<keyword evidence="2" id="KW-0732">Signal</keyword>
<evidence type="ECO:0000256" key="1">
    <source>
        <dbReference type="SAM" id="MobiDB-lite"/>
    </source>
</evidence>
<dbReference type="InterPro" id="IPR001322">
    <property type="entry name" value="Lamin_tail_dom"/>
</dbReference>
<sequence>MFKLRSRRAAARAALCLFVLIFCCGQAAAAGRLVISQVYGGGGNSGATFTHDFVELFNAGDAAVSVDGWSVQYASSSGTSWQSTALSGSVLPGQYYLVQQARGSGGSVALPDPDASGSIAMSASSGKVALVAATAALSGACPLADAVDFVGFGSANCFAGSAAAPGLGNTTAALRGEAGCLLGGDNAADFSRGTPAPRNSAAALAPCAGGPGAAQLSISDLSLAEGNSGITPFGFEISLGEPAANDVVFDVVTLDGSASAAEGDYVPVSLIAARIPAGETRYRLVVEVLGDTAFEADETFVVRLINVVGAQTLRGEALGTIQNDDPQPLPLLPIPVIQGAGIGDSPWLGQRVAVEGVITARRGNGYFIQSAVDDGDPTTAEGLFVFTGSALPAEAEVGTRARVEGEVSQFRFSPHGYAVTQLSRSQLIVQATRQPLPASVELTAADLSPTAPISRLGRYQSMRVHLPQAQTIGGSNSFGDFFVKLPEVARPAREPGIALLDAVPLPAEITPPRFDMNPERLRVVSVVAPGDAPLFVDSLADIAGLEGVLYYDRAEFSLLLDASAPVAVNGGIAPRPAPAAPFDALTIGSYNIENFNAASSNAGPRLQKLSQVFCGFLGTPDIVGLVEIANLESVQALATAINDNQYGHCPDNPRYQAFLLSNAGSQRLAFLVSTREVLPGVPRVAVNEVIEEGLGDSLVAPDGSISGVLFDRPPLRLSATVSEDNGQQVDVTVIGNHLLSLLNVVDLSPRNDSWGTGGERSRGKRLQQAVRLAQIVDARQRSNPEEKIVLLGDFNAFEFNDGYVDVMGIISGRPAAANEVLAYAPSPLVTPLFNLAATVPAEDRYSYVFAGNTQALDHILINAPLQQQSTPQLHYVRVNSDFGYDNAADVSIPVRSSDHDPLVAHLRLPEFAYADVDLSVRIDGPRTPLVNGAAGEFRIAVGNGGAHRARDAVLSVELTTPAERVQLVDAAGWSCAVQAQGALRSTLECLRSSPFEAGASETLMLRASMPRVAPQTFLVLQGRIDSSGSERSPQDNTDSFSVRVTGKPGG</sequence>
<dbReference type="PANTHER" id="PTHR42834">
    <property type="entry name" value="ENDONUCLEASE/EXONUCLEASE/PHOSPHATASE FAMILY PROTEIN (AFU_ORTHOLOGUE AFUA_3G09210)"/>
    <property type="match status" value="1"/>
</dbReference>
<reference evidence="4" key="1">
    <citation type="submission" date="2022-04" db="EMBL/GenBank/DDBJ databases">
        <title>Lysobacter sp. CAU 1642 isolated from sea sand.</title>
        <authorList>
            <person name="Kim W."/>
        </authorList>
    </citation>
    <scope>NUCLEOTIDE SEQUENCE</scope>
    <source>
        <strain evidence="4">CAU 1642</strain>
    </source>
</reference>
<dbReference type="Pfam" id="PF00932">
    <property type="entry name" value="LTD"/>
    <property type="match status" value="1"/>
</dbReference>
<evidence type="ECO:0000313" key="5">
    <source>
        <dbReference type="Proteomes" id="UP001431449"/>
    </source>
</evidence>
<dbReference type="InterPro" id="IPR038081">
    <property type="entry name" value="CalX-like_sf"/>
</dbReference>
<accession>A0ABT0GDV9</accession>
<evidence type="ECO:0000256" key="2">
    <source>
        <dbReference type="SAM" id="SignalP"/>
    </source>
</evidence>
<feature type="domain" description="LTD" evidence="3">
    <location>
        <begin position="6"/>
        <end position="154"/>
    </location>
</feature>
<dbReference type="PANTHER" id="PTHR42834:SF1">
    <property type="entry name" value="ENDONUCLEASE_EXONUCLEASE_PHOSPHATASE FAMILY PROTEIN (AFU_ORTHOLOGUE AFUA_3G09210)"/>
    <property type="match status" value="1"/>
</dbReference>
<dbReference type="EMBL" id="JALNMH010000001">
    <property type="protein sequence ID" value="MCK7592200.1"/>
    <property type="molecule type" value="Genomic_DNA"/>
</dbReference>
<keyword evidence="5" id="KW-1185">Reference proteome</keyword>
<comment type="caution">
    <text evidence="4">The sequence shown here is derived from an EMBL/GenBank/DDBJ whole genome shotgun (WGS) entry which is preliminary data.</text>
</comment>
<feature type="chain" id="PRO_5045798324" evidence="2">
    <location>
        <begin position="30"/>
        <end position="1050"/>
    </location>
</feature>
<feature type="region of interest" description="Disordered" evidence="1">
    <location>
        <begin position="1025"/>
        <end position="1050"/>
    </location>
</feature>
<dbReference type="Gene3D" id="3.60.10.10">
    <property type="entry name" value="Endonuclease/exonuclease/phosphatase"/>
    <property type="match status" value="1"/>
</dbReference>
<dbReference type="PROSITE" id="PS51841">
    <property type="entry name" value="LTD"/>
    <property type="match status" value="1"/>
</dbReference>
<proteinExistence type="predicted"/>
<dbReference type="InterPro" id="IPR036691">
    <property type="entry name" value="Endo/exonu/phosph_ase_sf"/>
</dbReference>
<gene>
    <name evidence="4" type="ORF">M0G41_00785</name>
</gene>
<dbReference type="InterPro" id="IPR005135">
    <property type="entry name" value="Endo/exonuclease/phosphatase"/>
</dbReference>
<organism evidence="4 5">
    <name type="scientific">Pseudomarimonas salicorniae</name>
    <dbReference type="NCBI Taxonomy" id="2933270"/>
    <lineage>
        <taxon>Bacteria</taxon>
        <taxon>Pseudomonadati</taxon>
        <taxon>Pseudomonadota</taxon>
        <taxon>Gammaproteobacteria</taxon>
        <taxon>Lysobacterales</taxon>
        <taxon>Lysobacteraceae</taxon>
        <taxon>Pseudomarimonas</taxon>
    </lineage>
</organism>
<dbReference type="SUPFAM" id="SSF56219">
    <property type="entry name" value="DNase I-like"/>
    <property type="match status" value="1"/>
</dbReference>
<dbReference type="Pfam" id="PF19580">
    <property type="entry name" value="Exo_endo_phos_3"/>
    <property type="match status" value="1"/>
</dbReference>
<feature type="compositionally biased region" description="Polar residues" evidence="1">
    <location>
        <begin position="1025"/>
        <end position="1042"/>
    </location>
</feature>
<dbReference type="InterPro" id="IPR036415">
    <property type="entry name" value="Lamin_tail_dom_sf"/>
</dbReference>
<dbReference type="CDD" id="cd04486">
    <property type="entry name" value="YhcR_OBF_like"/>
    <property type="match status" value="1"/>
</dbReference>